<proteinExistence type="inferred from homology"/>
<dbReference type="Proteomes" id="UP000708208">
    <property type="component" value="Unassembled WGS sequence"/>
</dbReference>
<organism evidence="15 16">
    <name type="scientific">Allacma fusca</name>
    <dbReference type="NCBI Taxonomy" id="39272"/>
    <lineage>
        <taxon>Eukaryota</taxon>
        <taxon>Metazoa</taxon>
        <taxon>Ecdysozoa</taxon>
        <taxon>Arthropoda</taxon>
        <taxon>Hexapoda</taxon>
        <taxon>Collembola</taxon>
        <taxon>Symphypleona</taxon>
        <taxon>Sminthuridae</taxon>
        <taxon>Allacma</taxon>
    </lineage>
</organism>
<evidence type="ECO:0000256" key="9">
    <source>
        <dbReference type="ARBA" id="ARBA00023239"/>
    </source>
</evidence>
<keyword evidence="9 14" id="KW-0456">Lyase</keyword>
<evidence type="ECO:0000256" key="11">
    <source>
        <dbReference type="ARBA" id="ARBA00025628"/>
    </source>
</evidence>
<comment type="caution">
    <text evidence="15">The sequence shown here is derived from an EMBL/GenBank/DDBJ whole genome shotgun (WGS) entry which is preliminary data.</text>
</comment>
<dbReference type="GO" id="GO:0004655">
    <property type="term" value="F:porphobilinogen synthase activity"/>
    <property type="evidence" value="ECO:0007669"/>
    <property type="project" value="UniProtKB-EC"/>
</dbReference>
<evidence type="ECO:0000256" key="5">
    <source>
        <dbReference type="ARBA" id="ARBA00020771"/>
    </source>
</evidence>
<evidence type="ECO:0000256" key="1">
    <source>
        <dbReference type="ARBA" id="ARBA00001947"/>
    </source>
</evidence>
<dbReference type="EC" id="4.2.1.24" evidence="4 14"/>
<keyword evidence="6" id="KW-0479">Metal-binding</keyword>
<evidence type="ECO:0000256" key="3">
    <source>
        <dbReference type="ARBA" id="ARBA00008055"/>
    </source>
</evidence>
<comment type="catalytic activity">
    <reaction evidence="13 14">
        <text>2 5-aminolevulinate = porphobilinogen + 2 H2O + H(+)</text>
        <dbReference type="Rhea" id="RHEA:24064"/>
        <dbReference type="ChEBI" id="CHEBI:15377"/>
        <dbReference type="ChEBI" id="CHEBI:15378"/>
        <dbReference type="ChEBI" id="CHEBI:58126"/>
        <dbReference type="ChEBI" id="CHEBI:356416"/>
        <dbReference type="EC" id="4.2.1.24"/>
    </reaction>
</comment>
<dbReference type="GO" id="GO:0005829">
    <property type="term" value="C:cytosol"/>
    <property type="evidence" value="ECO:0007669"/>
    <property type="project" value="TreeGrafter"/>
</dbReference>
<dbReference type="AlphaFoldDB" id="A0A8J2MF32"/>
<comment type="subunit">
    <text evidence="12">Homooctamer; active form. Homohexamer; low activity form.</text>
</comment>
<sequence length="356" mass="38480">MTSGANFGIHSGYSHPTLREWQQPNTSIGPSNLMYPIFITPDVDGEVEIASMPGVKRWGINKLVTHLKPVVDNGLKSVLLFGVPDETVKDEVGSAADDPERSPVIPAIRVLRKAFPDLVIACDVCLCGFTSHGHCGILTSTGHIDNDKSTKRLAEVALSYATAGCHIVAPSDMMDGRILAIKTSLRQAGFGNKVSVLSYAAKFASCFYGPFRDAAASAPAFGDRKAYQLPPGSSGLAIRAVDRDVSEGADFLMVKPAMIYLDIIKTAKDRHPQLPMFAYQVSGEYATIINAAKAGLYDLDVALSEVLVALRRAGTDVIITYFAPRILAKLNQDKAKYIYTSSIISSLDQLHIFLEE</sequence>
<comment type="similarity">
    <text evidence="3">Belongs to the ALAD family.</text>
</comment>
<dbReference type="PIRSF" id="PIRSF001415">
    <property type="entry name" value="Porphbilin_synth"/>
    <property type="match status" value="1"/>
</dbReference>
<evidence type="ECO:0000256" key="4">
    <source>
        <dbReference type="ARBA" id="ARBA00012053"/>
    </source>
</evidence>
<keyword evidence="16" id="KW-1185">Reference proteome</keyword>
<name>A0A8J2MF32_9HEXA</name>
<dbReference type="OrthoDB" id="1530at2759"/>
<dbReference type="EMBL" id="CAJVCH010571516">
    <property type="protein sequence ID" value="CAG7837710.1"/>
    <property type="molecule type" value="Genomic_DNA"/>
</dbReference>
<dbReference type="GO" id="GO:0006783">
    <property type="term" value="P:heme biosynthetic process"/>
    <property type="evidence" value="ECO:0007669"/>
    <property type="project" value="UniProtKB-KW"/>
</dbReference>
<protein>
    <recommendedName>
        <fullName evidence="5 14">Delta-aminolevulinic acid dehydratase</fullName>
        <ecNumber evidence="4 14">4.2.1.24</ecNumber>
    </recommendedName>
</protein>
<comment type="pathway">
    <text evidence="2">Porphyrin-containing compound metabolism; protoporphyrin-IX biosynthesis; coproporphyrinogen-III from 5-aminolevulinate: step 1/4.</text>
</comment>
<dbReference type="PANTHER" id="PTHR11458">
    <property type="entry name" value="DELTA-AMINOLEVULINIC ACID DEHYDRATASE"/>
    <property type="match status" value="1"/>
</dbReference>
<dbReference type="InterPro" id="IPR001731">
    <property type="entry name" value="ALAD"/>
</dbReference>
<evidence type="ECO:0000256" key="8">
    <source>
        <dbReference type="ARBA" id="ARBA00023133"/>
    </source>
</evidence>
<keyword evidence="10 14" id="KW-0627">Porphyrin biosynthesis</keyword>
<keyword evidence="7" id="KW-0862">Zinc</keyword>
<dbReference type="SMART" id="SM01004">
    <property type="entry name" value="ALAD"/>
    <property type="match status" value="1"/>
</dbReference>
<evidence type="ECO:0000256" key="13">
    <source>
        <dbReference type="ARBA" id="ARBA00047651"/>
    </source>
</evidence>
<comment type="function">
    <text evidence="11">Catalyzes an early step in the biosynthesis of tetrapyrroles. Binds two molecules of 5-aminolevulinate per subunit, each at a distinct site, and catalyzes their condensation to form porphobilinogen.</text>
</comment>
<evidence type="ECO:0000256" key="14">
    <source>
        <dbReference type="RuleBase" id="RU000515"/>
    </source>
</evidence>
<evidence type="ECO:0000256" key="2">
    <source>
        <dbReference type="ARBA" id="ARBA00004694"/>
    </source>
</evidence>
<reference evidence="15" key="1">
    <citation type="submission" date="2021-06" db="EMBL/GenBank/DDBJ databases">
        <authorList>
            <person name="Hodson N. C."/>
            <person name="Mongue J. A."/>
            <person name="Jaron S. K."/>
        </authorList>
    </citation>
    <scope>NUCLEOTIDE SEQUENCE</scope>
</reference>
<evidence type="ECO:0000256" key="6">
    <source>
        <dbReference type="ARBA" id="ARBA00022723"/>
    </source>
</evidence>
<evidence type="ECO:0000313" key="16">
    <source>
        <dbReference type="Proteomes" id="UP000708208"/>
    </source>
</evidence>
<dbReference type="InterPro" id="IPR030656">
    <property type="entry name" value="ALAD_AS"/>
</dbReference>
<evidence type="ECO:0000256" key="10">
    <source>
        <dbReference type="ARBA" id="ARBA00023244"/>
    </source>
</evidence>
<accession>A0A8J2MF32</accession>
<dbReference type="Pfam" id="PF00490">
    <property type="entry name" value="ALAD"/>
    <property type="match status" value="1"/>
</dbReference>
<comment type="cofactor">
    <cofactor evidence="1">
        <name>Zn(2+)</name>
        <dbReference type="ChEBI" id="CHEBI:29105"/>
    </cofactor>
</comment>
<evidence type="ECO:0000313" key="15">
    <source>
        <dbReference type="EMBL" id="CAG7837710.1"/>
    </source>
</evidence>
<dbReference type="GO" id="GO:0008270">
    <property type="term" value="F:zinc ion binding"/>
    <property type="evidence" value="ECO:0007669"/>
    <property type="project" value="TreeGrafter"/>
</dbReference>
<evidence type="ECO:0000256" key="7">
    <source>
        <dbReference type="ARBA" id="ARBA00022833"/>
    </source>
</evidence>
<dbReference type="FunFam" id="3.20.20.70:FF:000048">
    <property type="entry name" value="Delta-aminolevulinic acid dehydratase"/>
    <property type="match status" value="1"/>
</dbReference>
<dbReference type="PROSITE" id="PS00169">
    <property type="entry name" value="D_ALA_DEHYDRATASE"/>
    <property type="match status" value="1"/>
</dbReference>
<dbReference type="PANTHER" id="PTHR11458:SF0">
    <property type="entry name" value="DELTA-AMINOLEVULINIC ACID DEHYDRATASE"/>
    <property type="match status" value="1"/>
</dbReference>
<evidence type="ECO:0000256" key="12">
    <source>
        <dbReference type="ARBA" id="ARBA00025861"/>
    </source>
</evidence>
<dbReference type="NCBIfam" id="NF006762">
    <property type="entry name" value="PRK09283.1"/>
    <property type="match status" value="1"/>
</dbReference>
<keyword evidence="8" id="KW-0350">Heme biosynthesis</keyword>
<gene>
    <name evidence="15" type="ORF">AFUS01_LOCUS46778</name>
</gene>